<comment type="caution">
    <text evidence="4">The sequence shown here is derived from an EMBL/GenBank/DDBJ whole genome shotgun (WGS) entry which is preliminary data.</text>
</comment>
<feature type="domain" description="Carrier" evidence="3">
    <location>
        <begin position="805"/>
        <end position="879"/>
    </location>
</feature>
<dbReference type="Gene3D" id="1.25.40.10">
    <property type="entry name" value="Tetratricopeptide repeat domain"/>
    <property type="match status" value="2"/>
</dbReference>
<dbReference type="SUPFAM" id="SSF48452">
    <property type="entry name" value="TPR-like"/>
    <property type="match status" value="2"/>
</dbReference>
<evidence type="ECO:0000259" key="3">
    <source>
        <dbReference type="PROSITE" id="PS50075"/>
    </source>
</evidence>
<dbReference type="SUPFAM" id="SSF47336">
    <property type="entry name" value="ACP-like"/>
    <property type="match status" value="2"/>
</dbReference>
<dbReference type="PANTHER" id="PTHR10098">
    <property type="entry name" value="RAPSYN-RELATED"/>
    <property type="match status" value="1"/>
</dbReference>
<dbReference type="InterPro" id="IPR009081">
    <property type="entry name" value="PP-bd_ACP"/>
</dbReference>
<accession>A0ABN9RV35</accession>
<dbReference type="Gene3D" id="1.10.1200.10">
    <property type="entry name" value="ACP-like"/>
    <property type="match status" value="2"/>
</dbReference>
<sequence length="1008" mass="107025">MEVAPATAELLAVLQRTAQCDAATAMQLLSSLQVDRAEADKAEADKVRKDRRKKEDRIRTSPDFCGWTEARRAKIMAGPATDARVDYYSCLADDAAQSPSKREAAILLSAAEDQLEGGLAAAALATAGQAAEICAGLGDAAGEADALRLAVHAHRLQAELARWSPIEHGGVGAALQSTRRARELAEPRLQACRARGDARGAAVMLLCLAEVDADAAPGAAAIPEAALQGAAEACRLFREAQDRRMEAAALLALSRLQSREGRAAEARRSAEEALALYQVLGSRRAEAAALHALAVALALDGDVPAGLQAARDALDAAREAQDPRAAALELVTIAALSLDVERPNDALPAAQEAMDACRTMEAAFGLCAVAEQIAAEALVMKDETARAVELALSGLERCQESGDKREEAFAQVTLAQLRACAGDGAEAAAACEAALAICRDLEDERWAALVRLVLAQALREAGDAAGAERSAQEAEAFFAEDGDERHEATAATLLSSLLLERGEHDRARQSAQRGQELFREAREAEQELVAQLQVAACSLHKGELAEALSGIEEVLQTSKDIGFKRGEVAALSLAIDVHRVSGDAGQALEAAKNMRRAAQEAGSRKLETTALYHIARVHIDRGGGEAKLAARAADAAGKGAQKLGHRTDQVYMLILAAEARLEVIRELSDSAGSERLLRESASRCLQNIGDAVALAERTGRSHLQALATYFESVVLLALRDNQGATVTSQRSRGFFREAKDQSGEAAALLISGAGDEEGVSRAAELLESIAPKPLALPAGMPPWYPRGRRVVKKWVKKEKAGLSADLVTQTVTRLAKEAIQLDEVELHGDSPLMDSGMDSLTAVSFRNSVQSHLNLKISAAVMFDYPTIKEVTGHILTLAGGGDGDSEYEEVEVEVEDDGPPPEWLAAQGAVAAAPAVPAPEEEEKPKGLDHKVVMSTVKELAKQAIQLDEKLEEDGPLMDSGMDSLTSVAFRNSLQQVLGIKMPASLMFDYPTMREITDKVVQLSLEQ</sequence>
<dbReference type="PROSITE" id="PS50075">
    <property type="entry name" value="CARRIER"/>
    <property type="match status" value="2"/>
</dbReference>
<dbReference type="EMBL" id="CAUYUJ010008217">
    <property type="protein sequence ID" value="CAK0823208.1"/>
    <property type="molecule type" value="Genomic_DNA"/>
</dbReference>
<reference evidence="4" key="1">
    <citation type="submission" date="2023-10" db="EMBL/GenBank/DDBJ databases">
        <authorList>
            <person name="Chen Y."/>
            <person name="Shah S."/>
            <person name="Dougan E. K."/>
            <person name="Thang M."/>
            <person name="Chan C."/>
        </authorList>
    </citation>
    <scope>NUCLEOTIDE SEQUENCE [LARGE SCALE GENOMIC DNA]</scope>
</reference>
<gene>
    <name evidence="4" type="ORF">PCOR1329_LOCUS24024</name>
</gene>
<keyword evidence="5" id="KW-1185">Reference proteome</keyword>
<feature type="domain" description="Carrier" evidence="3">
    <location>
        <begin position="929"/>
        <end position="1005"/>
    </location>
</feature>
<evidence type="ECO:0000313" key="4">
    <source>
        <dbReference type="EMBL" id="CAK0823208.1"/>
    </source>
</evidence>
<dbReference type="InterPro" id="IPR036736">
    <property type="entry name" value="ACP-like_sf"/>
</dbReference>
<dbReference type="SMART" id="SM01294">
    <property type="entry name" value="PKS_PP_betabranch"/>
    <property type="match status" value="1"/>
</dbReference>
<keyword evidence="1" id="KW-0596">Phosphopantetheine</keyword>
<protein>
    <recommendedName>
        <fullName evidence="3">Carrier domain-containing protein</fullName>
    </recommendedName>
</protein>
<evidence type="ECO:0000256" key="2">
    <source>
        <dbReference type="ARBA" id="ARBA00022553"/>
    </source>
</evidence>
<dbReference type="InterPro" id="IPR020806">
    <property type="entry name" value="PKS_PP-bd"/>
</dbReference>
<organism evidence="4 5">
    <name type="scientific">Prorocentrum cordatum</name>
    <dbReference type="NCBI Taxonomy" id="2364126"/>
    <lineage>
        <taxon>Eukaryota</taxon>
        <taxon>Sar</taxon>
        <taxon>Alveolata</taxon>
        <taxon>Dinophyceae</taxon>
        <taxon>Prorocentrales</taxon>
        <taxon>Prorocentraceae</taxon>
        <taxon>Prorocentrum</taxon>
    </lineage>
</organism>
<evidence type="ECO:0000256" key="1">
    <source>
        <dbReference type="ARBA" id="ARBA00022450"/>
    </source>
</evidence>
<dbReference type="SMART" id="SM00823">
    <property type="entry name" value="PKS_PP"/>
    <property type="match status" value="2"/>
</dbReference>
<dbReference type="Pfam" id="PF00550">
    <property type="entry name" value="PP-binding"/>
    <property type="match status" value="2"/>
</dbReference>
<dbReference type="PANTHER" id="PTHR10098:SF108">
    <property type="entry name" value="TETRATRICOPEPTIDE REPEAT PROTEIN 28"/>
    <property type="match status" value="1"/>
</dbReference>
<evidence type="ECO:0000313" key="5">
    <source>
        <dbReference type="Proteomes" id="UP001189429"/>
    </source>
</evidence>
<keyword evidence="2" id="KW-0597">Phosphoprotein</keyword>
<name>A0ABN9RV35_9DINO</name>
<dbReference type="InterPro" id="IPR011990">
    <property type="entry name" value="TPR-like_helical_dom_sf"/>
</dbReference>
<proteinExistence type="predicted"/>
<dbReference type="Proteomes" id="UP001189429">
    <property type="component" value="Unassembled WGS sequence"/>
</dbReference>